<dbReference type="AlphaFoldDB" id="D8J4V0"/>
<dbReference type="KEGG" id="hje:HacjB3_10920"/>
<dbReference type="PATRIC" id="fig|795797.18.peg.2183"/>
<dbReference type="GeneID" id="9419995"/>
<keyword evidence="1" id="KW-1133">Transmembrane helix</keyword>
<dbReference type="OrthoDB" id="125215at2157"/>
<reference evidence="3 5" key="2">
    <citation type="journal article" date="2014" name="PLoS Genet.">
        <title>Phylogenetically driven sequencing of extremely halophilic archaea reveals strategies for static and dynamic osmo-response.</title>
        <authorList>
            <person name="Becker E.A."/>
            <person name="Seitzer P.M."/>
            <person name="Tritt A."/>
            <person name="Larsen D."/>
            <person name="Krusor M."/>
            <person name="Yao A.I."/>
            <person name="Wu D."/>
            <person name="Madern D."/>
            <person name="Eisen J.A."/>
            <person name="Darling A.E."/>
            <person name="Facciotti M.T."/>
        </authorList>
    </citation>
    <scope>NUCLEOTIDE SEQUENCE [LARGE SCALE GENOMIC DNA]</scope>
    <source>
        <strain evidence="3">B3</strain>
        <strain evidence="5">DSM 18796 / CECT 7217 / JCM 14584 / KCTC 4019 / B3</strain>
    </source>
</reference>
<name>D8J4V0_HALJB</name>
<dbReference type="InterPro" id="IPR056613">
    <property type="entry name" value="DUF7287"/>
</dbReference>
<accession>D8J4V0</accession>
<gene>
    <name evidence="2" type="ordered locus">HacjB3_10920</name>
    <name evidence="3" type="ORF">C497_11752</name>
</gene>
<evidence type="ECO:0000313" key="3">
    <source>
        <dbReference type="EMBL" id="ELY36025.1"/>
    </source>
</evidence>
<protein>
    <submittedName>
        <fullName evidence="2">Uncharacterized protein</fullName>
    </submittedName>
</protein>
<evidence type="ECO:0000256" key="1">
    <source>
        <dbReference type="SAM" id="Phobius"/>
    </source>
</evidence>
<dbReference type="EMBL" id="AOHV01000030">
    <property type="protein sequence ID" value="ELY36025.1"/>
    <property type="molecule type" value="Genomic_DNA"/>
</dbReference>
<proteinExistence type="predicted"/>
<evidence type="ECO:0000313" key="5">
    <source>
        <dbReference type="Proteomes" id="UP000011645"/>
    </source>
</evidence>
<dbReference type="Proteomes" id="UP000011645">
    <property type="component" value="Unassembled WGS sequence"/>
</dbReference>
<keyword evidence="1" id="KW-0472">Membrane</keyword>
<dbReference type="EMBL" id="CP002062">
    <property type="protein sequence ID" value="ADJ15567.1"/>
    <property type="molecule type" value="Genomic_DNA"/>
</dbReference>
<dbReference type="Proteomes" id="UP000000390">
    <property type="component" value="Chromosome"/>
</dbReference>
<dbReference type="RefSeq" id="WP_008416895.1">
    <property type="nucleotide sequence ID" value="NC_014297.1"/>
</dbReference>
<evidence type="ECO:0000313" key="4">
    <source>
        <dbReference type="Proteomes" id="UP000000390"/>
    </source>
</evidence>
<feature type="transmembrane region" description="Helical" evidence="1">
    <location>
        <begin position="12"/>
        <end position="33"/>
    </location>
</feature>
<keyword evidence="1" id="KW-0812">Transmembrane</keyword>
<dbReference type="Pfam" id="PF23958">
    <property type="entry name" value="DUF7287"/>
    <property type="match status" value="1"/>
</dbReference>
<evidence type="ECO:0000313" key="2">
    <source>
        <dbReference type="EMBL" id="ADJ15567.1"/>
    </source>
</evidence>
<reference evidence="2 4" key="1">
    <citation type="journal article" date="2010" name="J. Bacteriol.">
        <title>Complete genome sequence of Halalkalicoccus jeotgali B3(T), an extremely halophilic archaeon.</title>
        <authorList>
            <person name="Roh S.W."/>
            <person name="Nam Y.D."/>
            <person name="Nam S.H."/>
            <person name="Choi S.H."/>
            <person name="Park H.S."/>
            <person name="Bae J.W."/>
        </authorList>
    </citation>
    <scope>NUCLEOTIDE SEQUENCE [LARGE SCALE GENOMIC DNA]</scope>
    <source>
        <strain evidence="2">B3</strain>
        <strain evidence="4">DSM 18796 / CECT 7217 / JCM 14584 / KCTC 4019 / B3</strain>
    </source>
</reference>
<dbReference type="eggNOG" id="arCOG06117">
    <property type="taxonomic scope" value="Archaea"/>
</dbReference>
<dbReference type="HOGENOM" id="CLU_127456_0_0_2"/>
<dbReference type="STRING" id="795797.HacjB3_10920"/>
<keyword evidence="5" id="KW-1185">Reference proteome</keyword>
<organism evidence="2 4">
    <name type="scientific">Halalkalicoccus jeotgali (strain DSM 18796 / CECT 7217 / JCM 14584 / KCTC 4019 / B3)</name>
    <dbReference type="NCBI Taxonomy" id="795797"/>
    <lineage>
        <taxon>Archaea</taxon>
        <taxon>Methanobacteriati</taxon>
        <taxon>Methanobacteriota</taxon>
        <taxon>Stenosarchaea group</taxon>
        <taxon>Halobacteria</taxon>
        <taxon>Halobacteriales</taxon>
        <taxon>Halococcaceae</taxon>
        <taxon>Halalkalicoccus</taxon>
    </lineage>
</organism>
<sequence length="145" mass="15370">MSERAQTGMDFLVGMTVFLIAVGFVFAFVPTMFDPFTGHGVDDDLVADRSAAQLAEDTLVSHPTTPNLLETTETEAFFETCPIESELGIDGRNARIAIGSGDDPAVVNGTALTCGEEPPPGASVSISQRLVSIGGENHRLTVEVW</sequence>